<dbReference type="PROSITE" id="PS50949">
    <property type="entry name" value="HTH_GNTR"/>
    <property type="match status" value="1"/>
</dbReference>
<dbReference type="Gene3D" id="1.20.120.530">
    <property type="entry name" value="GntR ligand-binding domain-like"/>
    <property type="match status" value="1"/>
</dbReference>
<dbReference type="GO" id="GO:0003677">
    <property type="term" value="F:DNA binding"/>
    <property type="evidence" value="ECO:0007669"/>
    <property type="project" value="UniProtKB-KW"/>
</dbReference>
<dbReference type="SMART" id="SM00345">
    <property type="entry name" value="HTH_GNTR"/>
    <property type="match status" value="1"/>
</dbReference>
<dbReference type="InterPro" id="IPR036388">
    <property type="entry name" value="WH-like_DNA-bd_sf"/>
</dbReference>
<dbReference type="EMBL" id="JAGFOA010000001">
    <property type="protein sequence ID" value="MBO3662136.1"/>
    <property type="molecule type" value="Genomic_DNA"/>
</dbReference>
<evidence type="ECO:0000256" key="1">
    <source>
        <dbReference type="ARBA" id="ARBA00023015"/>
    </source>
</evidence>
<keyword evidence="6" id="KW-1185">Reference proteome</keyword>
<dbReference type="Pfam" id="PF07729">
    <property type="entry name" value="FCD"/>
    <property type="match status" value="1"/>
</dbReference>
<dbReference type="PANTHER" id="PTHR43537">
    <property type="entry name" value="TRANSCRIPTIONAL REGULATOR, GNTR FAMILY"/>
    <property type="match status" value="1"/>
</dbReference>
<dbReference type="SUPFAM" id="SSF46785">
    <property type="entry name" value="Winged helix' DNA-binding domain"/>
    <property type="match status" value="1"/>
</dbReference>
<gene>
    <name evidence="5" type="ORF">J5V96_01265</name>
</gene>
<comment type="caution">
    <text evidence="5">The sequence shown here is derived from an EMBL/GenBank/DDBJ whole genome shotgun (WGS) entry which is preliminary data.</text>
</comment>
<dbReference type="InterPro" id="IPR000524">
    <property type="entry name" value="Tscrpt_reg_HTH_GntR"/>
</dbReference>
<evidence type="ECO:0000259" key="4">
    <source>
        <dbReference type="PROSITE" id="PS50949"/>
    </source>
</evidence>
<dbReference type="SUPFAM" id="SSF48008">
    <property type="entry name" value="GntR ligand-binding domain-like"/>
    <property type="match status" value="1"/>
</dbReference>
<dbReference type="AlphaFoldDB" id="A0A939QMF8"/>
<name>A0A939QMF8_9MICO</name>
<dbReference type="InterPro" id="IPR008920">
    <property type="entry name" value="TF_FadR/GntR_C"/>
</dbReference>
<sequence length="233" mass="24980">MVQGMHGDVLDAIGRRAAAGALAPGDVLTLAQLEAEHGASRTVVREAVRVLESLGILTSRRRVGITVQPREQWDALAPAVIRWNLAGPGRRQQLEALMELRVAVEPTAARLAATRATPAQRDELRALAERLRDLGLTGRADSDEFMEADVDFHRALLRASGNPQLAALEGPVSEELRGRTRLGLHPRVPAPGTLDEHLSVALAIAAGEPDDAERLSRAHLLGVWSEIAEASPA</sequence>
<dbReference type="GO" id="GO:0003700">
    <property type="term" value="F:DNA-binding transcription factor activity"/>
    <property type="evidence" value="ECO:0007669"/>
    <property type="project" value="InterPro"/>
</dbReference>
<dbReference type="PANTHER" id="PTHR43537:SF44">
    <property type="entry name" value="GNTR FAMILY REGULATORY PROTEIN"/>
    <property type="match status" value="1"/>
</dbReference>
<evidence type="ECO:0000256" key="2">
    <source>
        <dbReference type="ARBA" id="ARBA00023125"/>
    </source>
</evidence>
<evidence type="ECO:0000313" key="5">
    <source>
        <dbReference type="EMBL" id="MBO3662136.1"/>
    </source>
</evidence>
<protein>
    <submittedName>
        <fullName evidence="5">FadR family transcriptional regulator</fullName>
    </submittedName>
</protein>
<evidence type="ECO:0000313" key="6">
    <source>
        <dbReference type="Proteomes" id="UP000680132"/>
    </source>
</evidence>
<feature type="domain" description="HTH gntR-type" evidence="4">
    <location>
        <begin position="3"/>
        <end position="70"/>
    </location>
</feature>
<dbReference type="SMART" id="SM00895">
    <property type="entry name" value="FCD"/>
    <property type="match status" value="1"/>
</dbReference>
<dbReference type="Proteomes" id="UP000680132">
    <property type="component" value="Unassembled WGS sequence"/>
</dbReference>
<accession>A0A939QMF8</accession>
<keyword evidence="3" id="KW-0804">Transcription</keyword>
<evidence type="ECO:0000256" key="3">
    <source>
        <dbReference type="ARBA" id="ARBA00023163"/>
    </source>
</evidence>
<keyword evidence="2" id="KW-0238">DNA-binding</keyword>
<dbReference type="Pfam" id="PF00392">
    <property type="entry name" value="GntR"/>
    <property type="match status" value="1"/>
</dbReference>
<keyword evidence="1" id="KW-0805">Transcription regulation</keyword>
<reference evidence="5" key="1">
    <citation type="submission" date="2021-03" db="EMBL/GenBank/DDBJ databases">
        <title>Microbacterium sp. nov., a novel actinobacterium isolated from cow dung.</title>
        <authorList>
            <person name="Zhang L."/>
        </authorList>
    </citation>
    <scope>NUCLEOTIDE SEQUENCE</scope>
    <source>
        <strain evidence="5">NEAU-LLB</strain>
    </source>
</reference>
<proteinExistence type="predicted"/>
<dbReference type="InterPro" id="IPR036390">
    <property type="entry name" value="WH_DNA-bd_sf"/>
</dbReference>
<organism evidence="5 6">
    <name type="scientific">Microbacterium stercoris</name>
    <dbReference type="NCBI Taxonomy" id="2820289"/>
    <lineage>
        <taxon>Bacteria</taxon>
        <taxon>Bacillati</taxon>
        <taxon>Actinomycetota</taxon>
        <taxon>Actinomycetes</taxon>
        <taxon>Micrococcales</taxon>
        <taxon>Microbacteriaceae</taxon>
        <taxon>Microbacterium</taxon>
    </lineage>
</organism>
<dbReference type="InterPro" id="IPR011711">
    <property type="entry name" value="GntR_C"/>
</dbReference>
<dbReference type="Gene3D" id="1.10.10.10">
    <property type="entry name" value="Winged helix-like DNA-binding domain superfamily/Winged helix DNA-binding domain"/>
    <property type="match status" value="1"/>
</dbReference>
<dbReference type="RefSeq" id="WP_208499771.1">
    <property type="nucleotide sequence ID" value="NZ_JAGFOA010000001.1"/>
</dbReference>